<dbReference type="GO" id="GO:0004866">
    <property type="term" value="F:endopeptidase inhibitor activity"/>
    <property type="evidence" value="ECO:0007669"/>
    <property type="project" value="InterPro"/>
</dbReference>
<accession>A0A4P6V4S9</accession>
<evidence type="ECO:0008006" key="4">
    <source>
        <dbReference type="Google" id="ProtNLM"/>
    </source>
</evidence>
<protein>
    <recommendedName>
        <fullName evidence="4">Alkaline proteinase inhibitor/ Outer membrane lipoprotein Omp19 domain-containing protein</fullName>
    </recommendedName>
</protein>
<dbReference type="SUPFAM" id="SSF50882">
    <property type="entry name" value="beta-Barrel protease inhibitors"/>
    <property type="match status" value="1"/>
</dbReference>
<evidence type="ECO:0000256" key="1">
    <source>
        <dbReference type="SAM" id="SignalP"/>
    </source>
</evidence>
<dbReference type="Proteomes" id="UP000293719">
    <property type="component" value="Chromosome"/>
</dbReference>
<dbReference type="GeneID" id="90768616"/>
<organism evidence="2 3">
    <name type="scientific">Roseitalea porphyridii</name>
    <dbReference type="NCBI Taxonomy" id="1852022"/>
    <lineage>
        <taxon>Bacteria</taxon>
        <taxon>Pseudomonadati</taxon>
        <taxon>Pseudomonadota</taxon>
        <taxon>Alphaproteobacteria</taxon>
        <taxon>Hyphomicrobiales</taxon>
        <taxon>Ahrensiaceae</taxon>
        <taxon>Roseitalea</taxon>
    </lineage>
</organism>
<sequence>MRLSSTQWLNMLAIAGLGAMMIAAGAETRQAGPDGVDPITTASVAARLDGRHADRFTAIDHRTQMSCQFVLHRASGYSVHRIEPDASCGRLGVPFERARAWREDRATVTVTDHRGETLMKLAPGDGFAWEVIEPSYLRVSLAAR</sequence>
<dbReference type="KEGG" id="rpod:E0E05_15015"/>
<feature type="signal peptide" evidence="1">
    <location>
        <begin position="1"/>
        <end position="26"/>
    </location>
</feature>
<reference evidence="2 3" key="1">
    <citation type="journal article" date="2017" name="Int. J. Syst. Evol. Microbiol.">
        <title>Roseitalea porphyridii gen. nov., sp. nov., isolated from a red alga, and reclassification of Hoeflea suaedae Chung et al. 2013 as Pseudohoeflea suaedae gen. nov., comb. nov.</title>
        <authorList>
            <person name="Hyeon J.W."/>
            <person name="Jeong S.E."/>
            <person name="Baek K."/>
            <person name="Jeon C.O."/>
        </authorList>
    </citation>
    <scope>NUCLEOTIDE SEQUENCE [LARGE SCALE GENOMIC DNA]</scope>
    <source>
        <strain evidence="2 3">MA7-20</strain>
    </source>
</reference>
<gene>
    <name evidence="2" type="ORF">E0E05_15015</name>
</gene>
<dbReference type="OrthoDB" id="8116606at2"/>
<dbReference type="AlphaFoldDB" id="A0A4P6V4S9"/>
<keyword evidence="3" id="KW-1185">Reference proteome</keyword>
<feature type="chain" id="PRO_5020199685" description="Alkaline proteinase inhibitor/ Outer membrane lipoprotein Omp19 domain-containing protein" evidence="1">
    <location>
        <begin position="27"/>
        <end position="144"/>
    </location>
</feature>
<proteinExistence type="predicted"/>
<dbReference type="InterPro" id="IPR016085">
    <property type="entry name" value="Protease_inh_B-barrel_dom"/>
</dbReference>
<keyword evidence="1" id="KW-0732">Signal</keyword>
<evidence type="ECO:0000313" key="3">
    <source>
        <dbReference type="Proteomes" id="UP000293719"/>
    </source>
</evidence>
<dbReference type="RefSeq" id="WP_131617449.1">
    <property type="nucleotide sequence ID" value="NZ_CP036532.1"/>
</dbReference>
<evidence type="ECO:0000313" key="2">
    <source>
        <dbReference type="EMBL" id="QBK31799.1"/>
    </source>
</evidence>
<dbReference type="EMBL" id="CP036532">
    <property type="protein sequence ID" value="QBK31799.1"/>
    <property type="molecule type" value="Genomic_DNA"/>
</dbReference>
<name>A0A4P6V4S9_9HYPH</name>